<keyword evidence="2" id="KW-1185">Reference proteome</keyword>
<organism evidence="1 2">
    <name type="scientific">Pedobacter gandavensis</name>
    <dbReference type="NCBI Taxonomy" id="2679963"/>
    <lineage>
        <taxon>Bacteria</taxon>
        <taxon>Pseudomonadati</taxon>
        <taxon>Bacteroidota</taxon>
        <taxon>Sphingobacteriia</taxon>
        <taxon>Sphingobacteriales</taxon>
        <taxon>Sphingobacteriaceae</taxon>
        <taxon>Pedobacter</taxon>
    </lineage>
</organism>
<reference evidence="1 2" key="1">
    <citation type="submission" date="2019-11" db="EMBL/GenBank/DDBJ databases">
        <title>Description of Pedobacter sp. LMG 31462T.</title>
        <authorList>
            <person name="Carlier A."/>
            <person name="Qi S."/>
            <person name="Vandamme P."/>
        </authorList>
    </citation>
    <scope>NUCLEOTIDE SEQUENCE [LARGE SCALE GENOMIC DNA]</scope>
    <source>
        <strain evidence="1 2">LMG 31462</strain>
    </source>
</reference>
<gene>
    <name evidence="1" type="ORF">GM920_05000</name>
</gene>
<name>A0ABR6ESM6_9SPHI</name>
<dbReference type="InterPro" id="IPR032206">
    <property type="entry name" value="DUF5025"/>
</dbReference>
<accession>A0ABR6ESM6</accession>
<dbReference type="RefSeq" id="WP_182954012.1">
    <property type="nucleotide sequence ID" value="NZ_WNXC01000001.1"/>
</dbReference>
<proteinExistence type="predicted"/>
<dbReference type="PROSITE" id="PS51257">
    <property type="entry name" value="PROKAR_LIPOPROTEIN"/>
    <property type="match status" value="1"/>
</dbReference>
<comment type="caution">
    <text evidence="1">The sequence shown here is derived from an EMBL/GenBank/DDBJ whole genome shotgun (WGS) entry which is preliminary data.</text>
</comment>
<dbReference type="EMBL" id="WNXC01000001">
    <property type="protein sequence ID" value="MBB2148262.1"/>
    <property type="molecule type" value="Genomic_DNA"/>
</dbReference>
<dbReference type="Proteomes" id="UP000636110">
    <property type="component" value="Unassembled WGS sequence"/>
</dbReference>
<evidence type="ECO:0000313" key="2">
    <source>
        <dbReference type="Proteomes" id="UP000636110"/>
    </source>
</evidence>
<evidence type="ECO:0000313" key="1">
    <source>
        <dbReference type="EMBL" id="MBB2148262.1"/>
    </source>
</evidence>
<protein>
    <submittedName>
        <fullName evidence="1">DUF5025 domain-containing protein</fullName>
    </submittedName>
</protein>
<sequence length="192" mass="22229">MNKYLKILFTLSTIPTVLSCTKQEEQPLKKPEYKQYFNAEINNKSIQIQNNLFKDRENLTGSWTGVGMNNRDQIDMYTVRVILPKAQFPSNSVLNFQVFDIKKKAYYLNDAAKYLERLSTHIFLAKNSGTDSTVLYTTNNLKKPFEIKITKYELLNDSFVPIVGGKLYGVLYNVKNMTDSVTIYNGDFEVRF</sequence>
<dbReference type="Pfam" id="PF16428">
    <property type="entry name" value="DUF5025"/>
    <property type="match status" value="1"/>
</dbReference>